<evidence type="ECO:0000313" key="2">
    <source>
        <dbReference type="Proteomes" id="UP000094070"/>
    </source>
</evidence>
<gene>
    <name evidence="1" type="ORF">A1QC_09780</name>
</gene>
<sequence length="292" mass="33210">MKLSTKRMTLILNVSTIKDDSFIQYLLSSKCYDKETGFFKVACDVPVTPSQLYANLDESLEYLLPLALKEHSFAIVNSKETRHLSKNDILHCSSALELGENIVAVLQSIPDALDESMLFEHLNIDTSHSHHQALFWQQSLGALPNESKGKYVIDLFGLPLYKQSKIASRFNSQSWAEASCQILTQRKETQLCYSVSRLVNEQTQYLAFDIDADQKLTNLQWKQNLNDAFLFAQVPYSQVQEITSAYNDAAQINRVLRDYCDNTTQLAALENMLPFLQSMDSSVTLDWVTLKD</sequence>
<organism evidence="1 2">
    <name type="scientific">Vibrio rumoiensis 1S-45</name>
    <dbReference type="NCBI Taxonomy" id="1188252"/>
    <lineage>
        <taxon>Bacteria</taxon>
        <taxon>Pseudomonadati</taxon>
        <taxon>Pseudomonadota</taxon>
        <taxon>Gammaproteobacteria</taxon>
        <taxon>Vibrionales</taxon>
        <taxon>Vibrionaceae</taxon>
        <taxon>Vibrio</taxon>
    </lineage>
</organism>
<accession>A0A1E5E1J1</accession>
<dbReference type="RefSeq" id="WP_017025678.1">
    <property type="nucleotide sequence ID" value="NZ_AJYK02000069.1"/>
</dbReference>
<dbReference type="EMBL" id="AJYK02000069">
    <property type="protein sequence ID" value="OEF25113.1"/>
    <property type="molecule type" value="Genomic_DNA"/>
</dbReference>
<protein>
    <submittedName>
        <fullName evidence="1">Uncharacterized protein</fullName>
    </submittedName>
</protein>
<name>A0A1E5E1J1_9VIBR</name>
<dbReference type="Proteomes" id="UP000094070">
    <property type="component" value="Unassembled WGS sequence"/>
</dbReference>
<comment type="caution">
    <text evidence="1">The sequence shown here is derived from an EMBL/GenBank/DDBJ whole genome shotgun (WGS) entry which is preliminary data.</text>
</comment>
<keyword evidence="2" id="KW-1185">Reference proteome</keyword>
<reference evidence="1 2" key="1">
    <citation type="journal article" date="2012" name="Science">
        <title>Ecological populations of bacteria act as socially cohesive units of antibiotic production and resistance.</title>
        <authorList>
            <person name="Cordero O.X."/>
            <person name="Wildschutte H."/>
            <person name="Kirkup B."/>
            <person name="Proehl S."/>
            <person name="Ngo L."/>
            <person name="Hussain F."/>
            <person name="Le Roux F."/>
            <person name="Mincer T."/>
            <person name="Polz M.F."/>
        </authorList>
    </citation>
    <scope>NUCLEOTIDE SEQUENCE [LARGE SCALE GENOMIC DNA]</scope>
    <source>
        <strain evidence="1 2">1S-45</strain>
    </source>
</reference>
<evidence type="ECO:0000313" key="1">
    <source>
        <dbReference type="EMBL" id="OEF25113.1"/>
    </source>
</evidence>
<proteinExistence type="predicted"/>
<dbReference type="AlphaFoldDB" id="A0A1E5E1J1"/>
<dbReference type="OrthoDB" id="5857128at2"/>